<dbReference type="SUPFAM" id="SSF53822">
    <property type="entry name" value="Periplasmic binding protein-like I"/>
    <property type="match status" value="1"/>
</dbReference>
<dbReference type="RefSeq" id="WP_233478980.1">
    <property type="nucleotide sequence ID" value="NZ_CP013970.1"/>
</dbReference>
<gene>
    <name evidence="5" type="ORF">AV903_00905</name>
</gene>
<dbReference type="PROSITE" id="PS00356">
    <property type="entry name" value="HTH_LACI_1"/>
    <property type="match status" value="1"/>
</dbReference>
<dbReference type="GO" id="GO:0030313">
    <property type="term" value="C:cell envelope"/>
    <property type="evidence" value="ECO:0007669"/>
    <property type="project" value="UniProtKB-ARBA"/>
</dbReference>
<dbReference type="InterPro" id="IPR001761">
    <property type="entry name" value="Peripla_BP/Lac1_sug-bd_dom"/>
</dbReference>
<evidence type="ECO:0000256" key="3">
    <source>
        <dbReference type="ARBA" id="ARBA00023163"/>
    </source>
</evidence>
<proteinExistence type="predicted"/>
<dbReference type="PRINTS" id="PR00036">
    <property type="entry name" value="HTHLACI"/>
</dbReference>
<evidence type="ECO:0000256" key="2">
    <source>
        <dbReference type="ARBA" id="ARBA00023125"/>
    </source>
</evidence>
<evidence type="ECO:0000313" key="6">
    <source>
        <dbReference type="Proteomes" id="UP000264980"/>
    </source>
</evidence>
<reference evidence="5 6" key="1">
    <citation type="submission" date="2016-01" db="EMBL/GenBank/DDBJ databases">
        <authorList>
            <person name="Oliw E.H."/>
        </authorList>
    </citation>
    <scope>NUCLEOTIDE SEQUENCE [LARGE SCALE GENOMIC DNA]</scope>
    <source>
        <strain evidence="5 6">MDcuke</strain>
    </source>
</reference>
<dbReference type="PROSITE" id="PS50932">
    <property type="entry name" value="HTH_LACI_2"/>
    <property type="match status" value="1"/>
</dbReference>
<dbReference type="InterPro" id="IPR028082">
    <property type="entry name" value="Peripla_BP_I"/>
</dbReference>
<feature type="domain" description="HTH lacI-type" evidence="4">
    <location>
        <begin position="12"/>
        <end position="66"/>
    </location>
</feature>
<dbReference type="Pfam" id="PF01547">
    <property type="entry name" value="SBP_bac_1"/>
    <property type="match status" value="1"/>
</dbReference>
<dbReference type="SUPFAM" id="SSF53850">
    <property type="entry name" value="Periplasmic binding protein-like II"/>
    <property type="match status" value="1"/>
</dbReference>
<dbReference type="InterPro" id="IPR000843">
    <property type="entry name" value="HTH_LacI"/>
</dbReference>
<dbReference type="Gene3D" id="3.40.190.10">
    <property type="entry name" value="Periplasmic binding protein-like II"/>
    <property type="match status" value="2"/>
</dbReference>
<keyword evidence="3" id="KW-0804">Transcription</keyword>
<dbReference type="Pfam" id="PF00532">
    <property type="entry name" value="Peripla_BP_1"/>
    <property type="match status" value="1"/>
</dbReference>
<dbReference type="InterPro" id="IPR010982">
    <property type="entry name" value="Lambda_DNA-bd_dom_sf"/>
</dbReference>
<dbReference type="PANTHER" id="PTHR30146">
    <property type="entry name" value="LACI-RELATED TRANSCRIPTIONAL REPRESSOR"/>
    <property type="match status" value="1"/>
</dbReference>
<evidence type="ECO:0000313" key="5">
    <source>
        <dbReference type="EMBL" id="AXF74993.1"/>
    </source>
</evidence>
<organism evidence="5 6">
    <name type="scientific">Erwinia tracheiphila</name>
    <dbReference type="NCBI Taxonomy" id="65700"/>
    <lineage>
        <taxon>Bacteria</taxon>
        <taxon>Pseudomonadati</taxon>
        <taxon>Pseudomonadota</taxon>
        <taxon>Gammaproteobacteria</taxon>
        <taxon>Enterobacterales</taxon>
        <taxon>Erwiniaceae</taxon>
        <taxon>Erwinia</taxon>
    </lineage>
</organism>
<accession>A0A345CNH6</accession>
<dbReference type="PANTHER" id="PTHR30146:SF109">
    <property type="entry name" value="HTH-TYPE TRANSCRIPTIONAL REGULATOR GALS"/>
    <property type="match status" value="1"/>
</dbReference>
<keyword evidence="1" id="KW-0805">Transcription regulation</keyword>
<dbReference type="GO" id="GO:0003700">
    <property type="term" value="F:DNA-binding transcription factor activity"/>
    <property type="evidence" value="ECO:0007669"/>
    <property type="project" value="TreeGrafter"/>
</dbReference>
<dbReference type="EMBL" id="CP013970">
    <property type="protein sequence ID" value="AXF74993.1"/>
    <property type="molecule type" value="Genomic_DNA"/>
</dbReference>
<evidence type="ECO:0000259" key="4">
    <source>
        <dbReference type="PROSITE" id="PS50932"/>
    </source>
</evidence>
<dbReference type="GO" id="GO:0000976">
    <property type="term" value="F:transcription cis-regulatory region binding"/>
    <property type="evidence" value="ECO:0007669"/>
    <property type="project" value="TreeGrafter"/>
</dbReference>
<protein>
    <submittedName>
        <fullName evidence="5">Extracellular solute-binding protein</fullName>
    </submittedName>
</protein>
<name>A0A345CNH6_9GAMM</name>
<sequence>MGIVGFKRLFMATIKDIARLAGVSHGTVSNVLNKRGNVSAVKISAVKKAAEQLGYQVNVQAQTLRGGSSRRIALVVPNLRAERYHDLYSGVNNILSKHDYHVEIFITNDNQDIEKKQVKLLASHQCQGVIVVSCLSAADIYYKQLSISQEKILFIYREPTGTKCYFNIEHQNEINHLTAEILKKGYKKIGVFTEPEKYSNMKKFMQHLNMALSRGKNIKLQHYSCTDSECHRTAFRFFQDSVPDVIVCSDFDKVRHLKNASQLSSNLSCPPIYTFSGEELRLEENIYCSSINYETFGVELAEKLTGASNKKNNIQPKYNDNYRHFYSKNDLKDFPDKIKILTIPSPTTDVLEKLLPHFFRITGINVEITKTPFNNLIEITKNPRKFIEYDLIRIYIATLPVLAKEIFEPLKKLTPDLSYLLDDFPNEITNRYSKVNNITYAIPFDSSAQMLFYRRDLFEDQKIRRIYFEKFRQSMNVPESFEQFDRLSLFFSELQRQGEITPTGSCVNTGGTEVIATEFLLRYYAKGGRLLNKKPPAQLDQQIAEDVLKQYLTSLDHNLRINSNWWKDAITHFEQGNLVMLLVYNNLLSNVAGNELSSTIGYSIVPGSKPLLGGGSIGVIKSSVKKTQSALFLQWLYSPTIIEQIVLLGGSSASRHQYNNAKIIDCYPWISLVEKNSICGIRENAFDDGKYFDLHKAEDIIGGEIIQIIDRKLNIVDSIQKINARLEKY</sequence>
<dbReference type="SUPFAM" id="SSF47413">
    <property type="entry name" value="lambda repressor-like DNA-binding domains"/>
    <property type="match status" value="1"/>
</dbReference>
<dbReference type="AlphaFoldDB" id="A0A345CNH6"/>
<dbReference type="CDD" id="cd01392">
    <property type="entry name" value="HTH_LacI"/>
    <property type="match status" value="1"/>
</dbReference>
<keyword evidence="2" id="KW-0238">DNA-binding</keyword>
<dbReference type="Pfam" id="PF00356">
    <property type="entry name" value="LacI"/>
    <property type="match status" value="1"/>
</dbReference>
<dbReference type="Proteomes" id="UP000264980">
    <property type="component" value="Chromosome"/>
</dbReference>
<dbReference type="SMART" id="SM00354">
    <property type="entry name" value="HTH_LACI"/>
    <property type="match status" value="1"/>
</dbReference>
<dbReference type="Gene3D" id="1.10.260.40">
    <property type="entry name" value="lambda repressor-like DNA-binding domains"/>
    <property type="match status" value="1"/>
</dbReference>
<evidence type="ECO:0000256" key="1">
    <source>
        <dbReference type="ARBA" id="ARBA00023015"/>
    </source>
</evidence>
<dbReference type="InterPro" id="IPR006059">
    <property type="entry name" value="SBP"/>
</dbReference>
<dbReference type="Gene3D" id="3.40.50.2300">
    <property type="match status" value="2"/>
</dbReference>